<feature type="region of interest" description="Disordered" evidence="1">
    <location>
        <begin position="27"/>
        <end position="76"/>
    </location>
</feature>
<dbReference type="SUPFAM" id="SSF53955">
    <property type="entry name" value="Lysozyme-like"/>
    <property type="match status" value="1"/>
</dbReference>
<proteinExistence type="predicted"/>
<sequence>MFRRTRILQAALLTLLTTACAGGPAGVEPGDATAARTGAQPGTPPLAPAAAVQPQPLPDTPINAGRSEVSSRPFQRTEGVLEPDIEAYAEEVARLRGVPLQHVRSLLLDARYNASAAKLMAPSSTRIRRSWVTYRNRYVEPVRIRTGQQFWQENAAQLARTQQAHGVPASIIVAIIGVETVYGRYTGDFRVLDTLATLGFRYPDASRPERSHLFRNQLADLIQLDFLGQLNARAATGSFAGAMGLPQFMPGSLMRYAADGDRDGAIDLHGSTADAIESVARFLRLHGWVPGLPVFAPVTLPNNPASFVTGGLEPTLTWAQLEAAGARAQPAHAAGAWQQHPLGMVNLVDEPRNTVEFRVGTPNFFALTHYNRSYFYASSVADLAQELERRVGLNGPTTAQLKTPVER</sequence>
<dbReference type="Proteomes" id="UP001232156">
    <property type="component" value="Unassembled WGS sequence"/>
</dbReference>
<feature type="domain" description="Transglycosylase SLT" evidence="3">
    <location>
        <begin position="85"/>
        <end position="385"/>
    </location>
</feature>
<evidence type="ECO:0000256" key="2">
    <source>
        <dbReference type="SAM" id="SignalP"/>
    </source>
</evidence>
<feature type="signal peptide" evidence="2">
    <location>
        <begin position="1"/>
        <end position="21"/>
    </location>
</feature>
<organism evidence="4 5">
    <name type="scientific">Yanghanlia caeni</name>
    <dbReference type="NCBI Taxonomy" id="3064283"/>
    <lineage>
        <taxon>Bacteria</taxon>
        <taxon>Pseudomonadati</taxon>
        <taxon>Pseudomonadota</taxon>
        <taxon>Betaproteobacteria</taxon>
        <taxon>Burkholderiales</taxon>
        <taxon>Alcaligenaceae</taxon>
        <taxon>Yanghanlia</taxon>
    </lineage>
</organism>
<dbReference type="Gene3D" id="1.10.8.350">
    <property type="entry name" value="Bacterial muramidase"/>
    <property type="match status" value="1"/>
</dbReference>
<evidence type="ECO:0000256" key="1">
    <source>
        <dbReference type="SAM" id="MobiDB-lite"/>
    </source>
</evidence>
<gene>
    <name evidence="4" type="primary">mltB</name>
    <name evidence="4" type="ORF">Q8947_02545</name>
</gene>
<name>A0ABU1D356_9BURK</name>
<evidence type="ECO:0000259" key="3">
    <source>
        <dbReference type="Pfam" id="PF13406"/>
    </source>
</evidence>
<keyword evidence="5" id="KW-1185">Reference proteome</keyword>
<dbReference type="NCBIfam" id="TIGR02282">
    <property type="entry name" value="MltB"/>
    <property type="match status" value="1"/>
</dbReference>
<dbReference type="InterPro" id="IPR011757">
    <property type="entry name" value="Lytic_transglycosylase_MltB"/>
</dbReference>
<reference evidence="4 5" key="1">
    <citation type="submission" date="2023-08" db="EMBL/GenBank/DDBJ databases">
        <title>Alcaligenaceae gen. nov., a novel taxon isolated from the sludge of Yixing Pesticide Factory.</title>
        <authorList>
            <person name="Ruan L."/>
        </authorList>
    </citation>
    <scope>NUCLEOTIDE SEQUENCE [LARGE SCALE GENOMIC DNA]</scope>
    <source>
        <strain evidence="4 5">LG-2</strain>
    </source>
</reference>
<dbReference type="PANTHER" id="PTHR30163">
    <property type="entry name" value="MEMBRANE-BOUND LYTIC MUREIN TRANSGLYCOSYLASE B"/>
    <property type="match status" value="1"/>
</dbReference>
<dbReference type="PANTHER" id="PTHR30163:SF9">
    <property type="entry name" value="MEMBRANE-BOUND LYTIC MUREIN TRANSGLYCOSYLASE B"/>
    <property type="match status" value="1"/>
</dbReference>
<evidence type="ECO:0000313" key="5">
    <source>
        <dbReference type="Proteomes" id="UP001232156"/>
    </source>
</evidence>
<dbReference type="InterPro" id="IPR031304">
    <property type="entry name" value="SLT_2"/>
</dbReference>
<dbReference type="EMBL" id="JAUZQE010000004">
    <property type="protein sequence ID" value="MDR4124862.1"/>
    <property type="molecule type" value="Genomic_DNA"/>
</dbReference>
<protein>
    <submittedName>
        <fullName evidence="4">Lytic murein transglycosylase B</fullName>
    </submittedName>
</protein>
<comment type="caution">
    <text evidence="4">The sequence shown here is derived from an EMBL/GenBank/DDBJ whole genome shotgun (WGS) entry which is preliminary data.</text>
</comment>
<keyword evidence="2" id="KW-0732">Signal</keyword>
<dbReference type="Pfam" id="PF13406">
    <property type="entry name" value="SLT_2"/>
    <property type="match status" value="1"/>
</dbReference>
<evidence type="ECO:0000313" key="4">
    <source>
        <dbReference type="EMBL" id="MDR4124862.1"/>
    </source>
</evidence>
<dbReference type="Gene3D" id="1.10.530.10">
    <property type="match status" value="1"/>
</dbReference>
<dbReference type="InterPro" id="IPR023346">
    <property type="entry name" value="Lysozyme-like_dom_sf"/>
</dbReference>
<accession>A0ABU1D356</accession>
<feature type="chain" id="PRO_5045687481" evidence="2">
    <location>
        <begin position="22"/>
        <end position="407"/>
    </location>
</feature>
<dbReference type="RefSeq" id="WP_347286374.1">
    <property type="nucleotide sequence ID" value="NZ_JAUZQE010000004.1"/>
</dbReference>
<dbReference type="PROSITE" id="PS51257">
    <property type="entry name" value="PROKAR_LIPOPROTEIN"/>
    <property type="match status" value="1"/>
</dbReference>
<dbReference type="InterPro" id="IPR043426">
    <property type="entry name" value="MltB-like"/>
</dbReference>